<dbReference type="EMBL" id="ACYH01000030">
    <property type="protein sequence ID" value="EEV20616.1"/>
    <property type="molecule type" value="Genomic_DNA"/>
</dbReference>
<accession>C8PPS3</accession>
<sequence>MRYRAFRKPFEIDDADARSVQKTPAGTVQNVLPCTFCTYVFAGQTRY</sequence>
<comment type="caution">
    <text evidence="1">The sequence shown here is derived from an EMBL/GenBank/DDBJ whole genome shotgun (WGS) entry which is preliminary data.</text>
</comment>
<gene>
    <name evidence="1" type="ORF">TREVI0001_2194</name>
</gene>
<reference evidence="1 2" key="1">
    <citation type="submission" date="2009-07" db="EMBL/GenBank/DDBJ databases">
        <authorList>
            <person name="Madupu R."/>
            <person name="Sebastian Y."/>
            <person name="Durkin A.S."/>
            <person name="Torralba M."/>
            <person name="Methe B."/>
            <person name="Sutton G.G."/>
            <person name="Strausberg R.L."/>
            <person name="Nelson K.E."/>
        </authorList>
    </citation>
    <scope>NUCLEOTIDE SEQUENCE [LARGE SCALE GENOMIC DNA]</scope>
    <source>
        <strain evidence="1 2">ATCC 35580</strain>
    </source>
</reference>
<evidence type="ECO:0000313" key="2">
    <source>
        <dbReference type="Proteomes" id="UP000004509"/>
    </source>
</evidence>
<name>C8PPS3_9SPIR</name>
<organism evidence="1 2">
    <name type="scientific">Treponema vincentii ATCC 35580</name>
    <dbReference type="NCBI Taxonomy" id="596324"/>
    <lineage>
        <taxon>Bacteria</taxon>
        <taxon>Pseudomonadati</taxon>
        <taxon>Spirochaetota</taxon>
        <taxon>Spirochaetia</taxon>
        <taxon>Spirochaetales</taxon>
        <taxon>Treponemataceae</taxon>
        <taxon>Treponema</taxon>
    </lineage>
</organism>
<protein>
    <submittedName>
        <fullName evidence="1">Uncharacterized protein</fullName>
    </submittedName>
</protein>
<evidence type="ECO:0000313" key="1">
    <source>
        <dbReference type="EMBL" id="EEV20616.1"/>
    </source>
</evidence>
<proteinExistence type="predicted"/>
<dbReference type="AlphaFoldDB" id="C8PPS3"/>
<dbReference type="Proteomes" id="UP000004509">
    <property type="component" value="Unassembled WGS sequence"/>
</dbReference>